<keyword evidence="2" id="KW-1185">Reference proteome</keyword>
<dbReference type="Proteomes" id="UP001152795">
    <property type="component" value="Unassembled WGS sequence"/>
</dbReference>
<organism evidence="1 2">
    <name type="scientific">Paramuricea clavata</name>
    <name type="common">Red gorgonian</name>
    <name type="synonym">Violescent sea-whip</name>
    <dbReference type="NCBI Taxonomy" id="317549"/>
    <lineage>
        <taxon>Eukaryota</taxon>
        <taxon>Metazoa</taxon>
        <taxon>Cnidaria</taxon>
        <taxon>Anthozoa</taxon>
        <taxon>Octocorallia</taxon>
        <taxon>Malacalcyonacea</taxon>
        <taxon>Plexauridae</taxon>
        <taxon>Paramuricea</taxon>
    </lineage>
</organism>
<proteinExistence type="predicted"/>
<dbReference type="PANTHER" id="PTHR10974:SF39">
    <property type="entry name" value="E2F TRANSCRIPTION FACTOR CC-MB DOMAIN-CONTAINING PROTEIN"/>
    <property type="match status" value="1"/>
</dbReference>
<dbReference type="EMBL" id="CACRXK020011263">
    <property type="protein sequence ID" value="CAB4021093.1"/>
    <property type="molecule type" value="Genomic_DNA"/>
</dbReference>
<evidence type="ECO:0000313" key="1">
    <source>
        <dbReference type="EMBL" id="CAB4021093.1"/>
    </source>
</evidence>
<dbReference type="AlphaFoldDB" id="A0A6S7ITT2"/>
<sequence length="437" mass="48827">MAAQHKTTLTILLSDHGSKTTDYAIRTVHGLKEIYKPFMFMIVPRQAAKVLGNERMGNLIRNQKRLVALEDLNLALDDVVRGFGEGKEENIAGNIRNGAEVNEDDKMDFGNAAGSKNGNGLFGNISANRNCSELQLSADAVCLCEGEDVDAIMDSFFLDFLASIAVGGLNNRIQSQYTSEALNNDNINNEMALSKNVDKETKGKNGMPEDVEDANVLPNKKQRLGGYGNCLRYILKRVERLRRKVIGEERITTFNVVVNTVPAIDKRDEIFEMTLGHHLTNKNGIKLLKVTRLSRYSLFKSCADAKVHLDLCTCDNNSQTDPKNYMWELLGHYMFAQPSNIDKLEFPCLYLITTRRQRFLKSGNGRDAVLAYEIISACDKIFNVTLSDTSLVRQPFILSRALPFSLMVYPNAAHHVISAFCGLPDGEFVASFKIHML</sequence>
<dbReference type="PANTHER" id="PTHR10974">
    <property type="entry name" value="FI08016P-RELATED"/>
    <property type="match status" value="1"/>
</dbReference>
<name>A0A6S7ITT2_PARCT</name>
<accession>A0A6S7ITT2</accession>
<protein>
    <submittedName>
        <fullName evidence="1">Uncharacterized protein</fullName>
    </submittedName>
</protein>
<dbReference type="Pfam" id="PF02995">
    <property type="entry name" value="DUF229"/>
    <property type="match status" value="1"/>
</dbReference>
<dbReference type="GO" id="GO:0005615">
    <property type="term" value="C:extracellular space"/>
    <property type="evidence" value="ECO:0007669"/>
    <property type="project" value="TreeGrafter"/>
</dbReference>
<evidence type="ECO:0000313" key="2">
    <source>
        <dbReference type="Proteomes" id="UP001152795"/>
    </source>
</evidence>
<comment type="caution">
    <text evidence="1">The sequence shown here is derived from an EMBL/GenBank/DDBJ whole genome shotgun (WGS) entry which is preliminary data.</text>
</comment>
<gene>
    <name evidence="1" type="ORF">PACLA_8A005400</name>
</gene>
<dbReference type="InterPro" id="IPR004245">
    <property type="entry name" value="DUF229"/>
</dbReference>
<reference evidence="1" key="1">
    <citation type="submission" date="2020-04" db="EMBL/GenBank/DDBJ databases">
        <authorList>
            <person name="Alioto T."/>
            <person name="Alioto T."/>
            <person name="Gomez Garrido J."/>
        </authorList>
    </citation>
    <scope>NUCLEOTIDE SEQUENCE</scope>
    <source>
        <strain evidence="1">A484AB</strain>
    </source>
</reference>